<organism evidence="1 2">
    <name type="scientific">Stakelama marina</name>
    <dbReference type="NCBI Taxonomy" id="2826939"/>
    <lineage>
        <taxon>Bacteria</taxon>
        <taxon>Pseudomonadati</taxon>
        <taxon>Pseudomonadota</taxon>
        <taxon>Alphaproteobacteria</taxon>
        <taxon>Sphingomonadales</taxon>
        <taxon>Sphingomonadaceae</taxon>
        <taxon>Stakelama</taxon>
    </lineage>
</organism>
<accession>A0A8T4IET8</accession>
<dbReference type="Pfam" id="PF13618">
    <property type="entry name" value="Gluconate_2-dh3"/>
    <property type="match status" value="1"/>
</dbReference>
<evidence type="ECO:0000313" key="1">
    <source>
        <dbReference type="EMBL" id="MBR0551535.1"/>
    </source>
</evidence>
<dbReference type="AlphaFoldDB" id="A0A8T4IET8"/>
<reference evidence="1" key="1">
    <citation type="submission" date="2021-04" db="EMBL/GenBank/DDBJ databases">
        <title>Ouciella asimina sp. nov., isolated from the surface seawater in the hydrothermal field of Okinawa Trough.</title>
        <authorList>
            <person name="Shuang W."/>
        </authorList>
    </citation>
    <scope>NUCLEOTIDE SEQUENCE</scope>
    <source>
        <strain evidence="1">LXI357</strain>
    </source>
</reference>
<evidence type="ECO:0000313" key="2">
    <source>
        <dbReference type="Proteomes" id="UP000676996"/>
    </source>
</evidence>
<keyword evidence="2" id="KW-1185">Reference proteome</keyword>
<gene>
    <name evidence="1" type="ORF">J7S20_03335</name>
</gene>
<proteinExistence type="predicted"/>
<protein>
    <submittedName>
        <fullName evidence="1">Gluconate 2-dehydrogenase subunit 3 family protein</fullName>
    </submittedName>
</protein>
<sequence length="213" mass="24002">MAETFPDYDVLAKRNTPSWNERTRDVIDARMAKVERPDILAERQRDTLRAVTARVVPQPAHRAPVNATALVLDKIGSDNGDGFRHHELPDVREAWARGLDAIDAEAKSRFDTGFARCSAYQQDEILASVQNGDVKAPDWATLPPKLFWSWRLIPDIVSAYYAHPSAWSAMGFGGPASPRGYVRLTTNRHDPWEASEQKNDELIPAKVRNRHGY</sequence>
<dbReference type="InterPro" id="IPR027056">
    <property type="entry name" value="Gluconate_2DH_su3"/>
</dbReference>
<dbReference type="Proteomes" id="UP000676996">
    <property type="component" value="Unassembled WGS sequence"/>
</dbReference>
<dbReference type="EMBL" id="JAGRQC010000001">
    <property type="protein sequence ID" value="MBR0551535.1"/>
    <property type="molecule type" value="Genomic_DNA"/>
</dbReference>
<name>A0A8T4IET8_9SPHN</name>
<comment type="caution">
    <text evidence="1">The sequence shown here is derived from an EMBL/GenBank/DDBJ whole genome shotgun (WGS) entry which is preliminary data.</text>
</comment>
<dbReference type="RefSeq" id="WP_284052808.1">
    <property type="nucleotide sequence ID" value="NZ_JAGRQC010000001.1"/>
</dbReference>